<dbReference type="SUPFAM" id="SSF55961">
    <property type="entry name" value="Bet v1-like"/>
    <property type="match status" value="1"/>
</dbReference>
<protein>
    <recommendedName>
        <fullName evidence="3">DUF1857-domain-containing protein</fullName>
    </recommendedName>
</protein>
<keyword evidence="2" id="KW-1185">Reference proteome</keyword>
<comment type="caution">
    <text evidence="1">The sequence shown here is derived from an EMBL/GenBank/DDBJ whole genome shotgun (WGS) entry which is preliminary data.</text>
</comment>
<evidence type="ECO:0008006" key="3">
    <source>
        <dbReference type="Google" id="ProtNLM"/>
    </source>
</evidence>
<reference evidence="1" key="1">
    <citation type="submission" date="2019-07" db="EMBL/GenBank/DDBJ databases">
        <title>Hyphodiscus hymeniophilus genome sequencing and assembly.</title>
        <authorList>
            <person name="Kramer G."/>
            <person name="Nodwell J."/>
        </authorList>
    </citation>
    <scope>NUCLEOTIDE SEQUENCE</scope>
    <source>
        <strain evidence="1">ATCC 34498</strain>
    </source>
</reference>
<dbReference type="InterPro" id="IPR015075">
    <property type="entry name" value="AtaL"/>
</dbReference>
<sequence length="192" mass="20754">MTILYAAATVPINLPGVTPVLKLDQVWAALELKRKQPQLFLAVIDTCEVLSDDGETVVREVKFKDSTKIALSPLHNPQLTVTGDGNGKAPVIGPKVQEQITHIKPISAQANSGLETFETIGTAKGSRVLNIVSEGTTPDELYLTFTFEWDHPEIEADSKEAIAKQKEYQTAAPKAVAGTVAKTREYVTAGKL</sequence>
<dbReference type="Proteomes" id="UP000785200">
    <property type="component" value="Unassembled WGS sequence"/>
</dbReference>
<dbReference type="Gene3D" id="3.30.530.20">
    <property type="match status" value="1"/>
</dbReference>
<dbReference type="OrthoDB" id="2320332at2759"/>
<dbReference type="InterPro" id="IPR023393">
    <property type="entry name" value="START-like_dom_sf"/>
</dbReference>
<organism evidence="1 2">
    <name type="scientific">Hyphodiscus hymeniophilus</name>
    <dbReference type="NCBI Taxonomy" id="353542"/>
    <lineage>
        <taxon>Eukaryota</taxon>
        <taxon>Fungi</taxon>
        <taxon>Dikarya</taxon>
        <taxon>Ascomycota</taxon>
        <taxon>Pezizomycotina</taxon>
        <taxon>Leotiomycetes</taxon>
        <taxon>Helotiales</taxon>
        <taxon>Hyphodiscaceae</taxon>
        <taxon>Hyphodiscus</taxon>
    </lineage>
</organism>
<proteinExistence type="predicted"/>
<gene>
    <name evidence="1" type="ORF">D0Z07_7024</name>
</gene>
<evidence type="ECO:0000313" key="2">
    <source>
        <dbReference type="Proteomes" id="UP000785200"/>
    </source>
</evidence>
<accession>A0A9P6VGP4</accession>
<dbReference type="AlphaFoldDB" id="A0A9P6VGP4"/>
<dbReference type="Pfam" id="PF08982">
    <property type="entry name" value="AtaL"/>
    <property type="match status" value="1"/>
</dbReference>
<evidence type="ECO:0000313" key="1">
    <source>
        <dbReference type="EMBL" id="KAG0647425.1"/>
    </source>
</evidence>
<dbReference type="EMBL" id="VNKQ01000013">
    <property type="protein sequence ID" value="KAG0647425.1"/>
    <property type="molecule type" value="Genomic_DNA"/>
</dbReference>
<name>A0A9P6VGP4_9HELO</name>